<gene>
    <name evidence="5" type="ORF">C2845_PM02G24090</name>
</gene>
<keyword evidence="6" id="KW-1185">Reference proteome</keyword>
<dbReference type="STRING" id="4540.A0A3L6S897"/>
<dbReference type="Proteomes" id="UP000275267">
    <property type="component" value="Unassembled WGS sequence"/>
</dbReference>
<evidence type="ECO:0000259" key="4">
    <source>
        <dbReference type="SMART" id="SM01141"/>
    </source>
</evidence>
<dbReference type="PANTHER" id="PTHR13161:SF4">
    <property type="entry name" value="CLK4-ASSOCIATING SERINE_ARGININE RICH PROTEIN"/>
    <property type="match status" value="1"/>
</dbReference>
<feature type="region of interest" description="Disordered" evidence="3">
    <location>
        <begin position="339"/>
        <end position="362"/>
    </location>
</feature>
<evidence type="ECO:0000256" key="2">
    <source>
        <dbReference type="ARBA" id="ARBA00023187"/>
    </source>
</evidence>
<feature type="compositionally biased region" description="Basic residues" evidence="3">
    <location>
        <begin position="403"/>
        <end position="423"/>
    </location>
</feature>
<dbReference type="PANTHER" id="PTHR13161">
    <property type="entry name" value="SPLICING FACTOR SUPPRESSOR OF WHITE APRICOT"/>
    <property type="match status" value="1"/>
</dbReference>
<evidence type="ECO:0000313" key="6">
    <source>
        <dbReference type="Proteomes" id="UP000275267"/>
    </source>
</evidence>
<dbReference type="SMART" id="SM01141">
    <property type="entry name" value="DRY_EERY"/>
    <property type="match status" value="1"/>
</dbReference>
<keyword evidence="2" id="KW-0508">mRNA splicing</keyword>
<reference evidence="6" key="1">
    <citation type="journal article" date="2019" name="Nat. Commun.">
        <title>The genome of broomcorn millet.</title>
        <authorList>
            <person name="Zou C."/>
            <person name="Miki D."/>
            <person name="Li D."/>
            <person name="Tang Q."/>
            <person name="Xiao L."/>
            <person name="Rajput S."/>
            <person name="Deng P."/>
            <person name="Jia W."/>
            <person name="Huang R."/>
            <person name="Zhang M."/>
            <person name="Sun Y."/>
            <person name="Hu J."/>
            <person name="Fu X."/>
            <person name="Schnable P.S."/>
            <person name="Li F."/>
            <person name="Zhang H."/>
            <person name="Feng B."/>
            <person name="Zhu X."/>
            <person name="Liu R."/>
            <person name="Schnable J.C."/>
            <person name="Zhu J.-K."/>
            <person name="Zhang H."/>
        </authorList>
    </citation>
    <scope>NUCLEOTIDE SEQUENCE [LARGE SCALE GENOMIC DNA]</scope>
</reference>
<evidence type="ECO:0000256" key="1">
    <source>
        <dbReference type="ARBA" id="ARBA00022664"/>
    </source>
</evidence>
<dbReference type="GO" id="GO:0008380">
    <property type="term" value="P:RNA splicing"/>
    <property type="evidence" value="ECO:0007669"/>
    <property type="project" value="UniProtKB-KW"/>
</dbReference>
<dbReference type="Pfam" id="PF09750">
    <property type="entry name" value="DRY_EERY"/>
    <property type="match status" value="1"/>
</dbReference>
<feature type="compositionally biased region" description="Basic and acidic residues" evidence="3">
    <location>
        <begin position="384"/>
        <end position="402"/>
    </location>
</feature>
<dbReference type="GO" id="GO:0006397">
    <property type="term" value="P:mRNA processing"/>
    <property type="evidence" value="ECO:0007669"/>
    <property type="project" value="UniProtKB-KW"/>
</dbReference>
<comment type="caution">
    <text evidence="5">The sequence shown here is derived from an EMBL/GenBank/DDBJ whole genome shotgun (WGS) entry which is preliminary data.</text>
</comment>
<feature type="compositionally biased region" description="Basic and acidic residues" evidence="3">
    <location>
        <begin position="352"/>
        <end position="362"/>
    </location>
</feature>
<feature type="region of interest" description="Disordered" evidence="3">
    <location>
        <begin position="152"/>
        <end position="194"/>
    </location>
</feature>
<sequence length="542" mass="62566">MWHEARRSERKVHDLMDAARRRAQRRAAYLARRRGDPQQALQVSGTRCRVYRDDALYQATEDQQGLIPWNGKQDVLIDRFDGRALLDFIRDPSSRPFRVQEKSEEEEELEEFVNFERYRDLIKHRRRGFSDEAGLQHVVQELEAKAVLPFSFEKPQSSQPPASKGAYSQKKLSRRERRKASQIEREKEREAARSVGRVSYRDPYRLIPLRPDTLMYNNTGNNGKAHHMKRIRGAEGKFHVRSSFVLIEVFALLSLHKYFMLTDQGHDQDPVHHPILDVMAVAYMLKAVIEASQRLQGSSGGQILEALHSDPASSLSVEQERSAKLLKPLPSTSAALAKLSKGASGVTGKTPQTEKKETPQERLKRIMSKQLNKQIRKDTAAEIAKKREQERQRQEKLAEVGRYRRRSRSRSLSRSPPRRRRYSRSPSRSRSPRRYRTRSRSSSRSPSCSPRAPTLFAKRRKERKSPVPGNFGLEFVIKGQPRSTYASKDRPLLYVRSDHHDPLVNWSPPRWELGPLISREILESLAHDPLAITSPLAEFVPR</sequence>
<organism evidence="5 6">
    <name type="scientific">Panicum miliaceum</name>
    <name type="common">Proso millet</name>
    <name type="synonym">Broomcorn millet</name>
    <dbReference type="NCBI Taxonomy" id="4540"/>
    <lineage>
        <taxon>Eukaryota</taxon>
        <taxon>Viridiplantae</taxon>
        <taxon>Streptophyta</taxon>
        <taxon>Embryophyta</taxon>
        <taxon>Tracheophyta</taxon>
        <taxon>Spermatophyta</taxon>
        <taxon>Magnoliopsida</taxon>
        <taxon>Liliopsida</taxon>
        <taxon>Poales</taxon>
        <taxon>Poaceae</taxon>
        <taxon>PACMAD clade</taxon>
        <taxon>Panicoideae</taxon>
        <taxon>Panicodae</taxon>
        <taxon>Paniceae</taxon>
        <taxon>Panicinae</taxon>
        <taxon>Panicum</taxon>
        <taxon>Panicum sect. Panicum</taxon>
    </lineage>
</organism>
<dbReference type="OrthoDB" id="10070965at2759"/>
<keyword evidence="1" id="KW-0507">mRNA processing</keyword>
<evidence type="ECO:0000313" key="5">
    <source>
        <dbReference type="EMBL" id="RLN17208.1"/>
    </source>
</evidence>
<name>A0A3L6S897_PANMI</name>
<dbReference type="AlphaFoldDB" id="A0A3L6S897"/>
<feature type="domain" description="Suppressor of white apricot N-terminal" evidence="4">
    <location>
        <begin position="39"/>
        <end position="173"/>
    </location>
</feature>
<feature type="compositionally biased region" description="Basic and acidic residues" evidence="3">
    <location>
        <begin position="179"/>
        <end position="192"/>
    </location>
</feature>
<accession>A0A3L6S897</accession>
<dbReference type="InterPro" id="IPR019147">
    <property type="entry name" value="SWAP_N_domain"/>
</dbReference>
<dbReference type="EMBL" id="PQIB02000005">
    <property type="protein sequence ID" value="RLN17208.1"/>
    <property type="molecule type" value="Genomic_DNA"/>
</dbReference>
<protein>
    <recommendedName>
        <fullName evidence="4">Suppressor of white apricot N-terminal domain-containing protein</fullName>
    </recommendedName>
</protein>
<evidence type="ECO:0000256" key="3">
    <source>
        <dbReference type="SAM" id="MobiDB-lite"/>
    </source>
</evidence>
<feature type="compositionally biased region" description="Low complexity" evidence="3">
    <location>
        <begin position="442"/>
        <end position="451"/>
    </location>
</feature>
<feature type="region of interest" description="Disordered" evidence="3">
    <location>
        <begin position="384"/>
        <end position="469"/>
    </location>
</feature>
<proteinExistence type="predicted"/>
<feature type="compositionally biased region" description="Basic residues" evidence="3">
    <location>
        <begin position="430"/>
        <end position="441"/>
    </location>
</feature>
<dbReference type="InterPro" id="IPR040397">
    <property type="entry name" value="SWAP"/>
</dbReference>